<protein>
    <submittedName>
        <fullName evidence="2">Uncharacterized protein</fullName>
    </submittedName>
</protein>
<evidence type="ECO:0000313" key="2">
    <source>
        <dbReference type="EMBL" id="MBW98505.1"/>
    </source>
</evidence>
<feature type="compositionally biased region" description="Low complexity" evidence="1">
    <location>
        <begin position="13"/>
        <end position="30"/>
    </location>
</feature>
<organism evidence="2">
    <name type="scientific">Rhizophora mucronata</name>
    <name type="common">Asiatic mangrove</name>
    <dbReference type="NCBI Taxonomy" id="61149"/>
    <lineage>
        <taxon>Eukaryota</taxon>
        <taxon>Viridiplantae</taxon>
        <taxon>Streptophyta</taxon>
        <taxon>Embryophyta</taxon>
        <taxon>Tracheophyta</taxon>
        <taxon>Spermatophyta</taxon>
        <taxon>Magnoliopsida</taxon>
        <taxon>eudicotyledons</taxon>
        <taxon>Gunneridae</taxon>
        <taxon>Pentapetalae</taxon>
        <taxon>rosids</taxon>
        <taxon>fabids</taxon>
        <taxon>Malpighiales</taxon>
        <taxon>Rhizophoraceae</taxon>
        <taxon>Rhizophora</taxon>
    </lineage>
</organism>
<dbReference type="AlphaFoldDB" id="A0A2P2JYI2"/>
<reference evidence="2" key="1">
    <citation type="submission" date="2018-02" db="EMBL/GenBank/DDBJ databases">
        <title>Rhizophora mucronata_Transcriptome.</title>
        <authorList>
            <person name="Meera S.P."/>
            <person name="Sreeshan A."/>
            <person name="Augustine A."/>
        </authorList>
    </citation>
    <scope>NUCLEOTIDE SEQUENCE</scope>
    <source>
        <tissue evidence="2">Leaf</tissue>
    </source>
</reference>
<sequence>MLRTAEREKGVDPSISSPIIHPFSPAYYRH</sequence>
<dbReference type="EMBL" id="GGEC01018022">
    <property type="protein sequence ID" value="MBW98505.1"/>
    <property type="molecule type" value="Transcribed_RNA"/>
</dbReference>
<feature type="compositionally biased region" description="Basic and acidic residues" evidence="1">
    <location>
        <begin position="1"/>
        <end position="11"/>
    </location>
</feature>
<name>A0A2P2JYI2_RHIMU</name>
<accession>A0A2P2JYI2</accession>
<feature type="region of interest" description="Disordered" evidence="1">
    <location>
        <begin position="1"/>
        <end position="30"/>
    </location>
</feature>
<proteinExistence type="predicted"/>
<evidence type="ECO:0000256" key="1">
    <source>
        <dbReference type="SAM" id="MobiDB-lite"/>
    </source>
</evidence>